<dbReference type="CDD" id="cd06261">
    <property type="entry name" value="TM_PBP2"/>
    <property type="match status" value="1"/>
</dbReference>
<comment type="similarity">
    <text evidence="7">Belongs to the binding-protein-dependent transport system permease family.</text>
</comment>
<evidence type="ECO:0000256" key="4">
    <source>
        <dbReference type="ARBA" id="ARBA00022692"/>
    </source>
</evidence>
<name>A0AA97FF83_9MICO</name>
<dbReference type="SUPFAM" id="SSF161098">
    <property type="entry name" value="MetI-like"/>
    <property type="match status" value="1"/>
</dbReference>
<evidence type="ECO:0000313" key="10">
    <source>
        <dbReference type="Proteomes" id="UP001305498"/>
    </source>
</evidence>
<dbReference type="GO" id="GO:0005886">
    <property type="term" value="C:plasma membrane"/>
    <property type="evidence" value="ECO:0007669"/>
    <property type="project" value="UniProtKB-SubCell"/>
</dbReference>
<keyword evidence="4 7" id="KW-0812">Transmembrane</keyword>
<keyword evidence="6 7" id="KW-0472">Membrane</keyword>
<evidence type="ECO:0000259" key="8">
    <source>
        <dbReference type="PROSITE" id="PS50928"/>
    </source>
</evidence>
<dbReference type="PANTHER" id="PTHR43744">
    <property type="entry name" value="ABC TRANSPORTER PERMEASE PROTEIN MG189-RELATED-RELATED"/>
    <property type="match status" value="1"/>
</dbReference>
<comment type="subcellular location">
    <subcellularLocation>
        <location evidence="1 7">Cell membrane</location>
        <topology evidence="1 7">Multi-pass membrane protein</topology>
    </subcellularLocation>
</comment>
<dbReference type="InterPro" id="IPR035906">
    <property type="entry name" value="MetI-like_sf"/>
</dbReference>
<dbReference type="Pfam" id="PF00528">
    <property type="entry name" value="BPD_transp_1"/>
    <property type="match status" value="1"/>
</dbReference>
<keyword evidence="2 7" id="KW-0813">Transport</keyword>
<keyword evidence="5 7" id="KW-1133">Transmembrane helix</keyword>
<dbReference type="Proteomes" id="UP001305498">
    <property type="component" value="Chromosome"/>
</dbReference>
<protein>
    <submittedName>
        <fullName evidence="9">Carbohydrate ABC transporter permease</fullName>
    </submittedName>
</protein>
<dbReference type="AlphaFoldDB" id="A0AA97FF83"/>
<feature type="transmembrane region" description="Helical" evidence="7">
    <location>
        <begin position="137"/>
        <end position="157"/>
    </location>
</feature>
<proteinExistence type="inferred from homology"/>
<dbReference type="PROSITE" id="PS50928">
    <property type="entry name" value="ABC_TM1"/>
    <property type="match status" value="1"/>
</dbReference>
<feature type="transmembrane region" description="Helical" evidence="7">
    <location>
        <begin position="241"/>
        <end position="262"/>
    </location>
</feature>
<evidence type="ECO:0000256" key="3">
    <source>
        <dbReference type="ARBA" id="ARBA00022475"/>
    </source>
</evidence>
<keyword evidence="3" id="KW-1003">Cell membrane</keyword>
<dbReference type="InterPro" id="IPR000515">
    <property type="entry name" value="MetI-like"/>
</dbReference>
<evidence type="ECO:0000313" key="9">
    <source>
        <dbReference type="EMBL" id="WOF22541.1"/>
    </source>
</evidence>
<evidence type="ECO:0000256" key="2">
    <source>
        <dbReference type="ARBA" id="ARBA00022448"/>
    </source>
</evidence>
<dbReference type="PANTHER" id="PTHR43744:SF13">
    <property type="entry name" value="SN-GLYCEROL-3-PHOSPHATE TRANSPORT INTEGRAL MEMBRANE PROTEIN ABC TRANSPORTER UGPE-RELATED"/>
    <property type="match status" value="1"/>
</dbReference>
<dbReference type="Gene3D" id="1.10.3720.10">
    <property type="entry name" value="MetI-like"/>
    <property type="match status" value="1"/>
</dbReference>
<dbReference type="EMBL" id="CP118157">
    <property type="protein sequence ID" value="WOF22541.1"/>
    <property type="molecule type" value="Genomic_DNA"/>
</dbReference>
<accession>A0AA97FF83</accession>
<dbReference type="KEGG" id="mbet:N8K70_14255"/>
<feature type="domain" description="ABC transmembrane type-1" evidence="8">
    <location>
        <begin position="72"/>
        <end position="262"/>
    </location>
</feature>
<dbReference type="GO" id="GO:0055085">
    <property type="term" value="P:transmembrane transport"/>
    <property type="evidence" value="ECO:0007669"/>
    <property type="project" value="InterPro"/>
</dbReference>
<feature type="transmembrane region" description="Helical" evidence="7">
    <location>
        <begin position="107"/>
        <end position="131"/>
    </location>
</feature>
<gene>
    <name evidence="9" type="ORF">N8K70_14255</name>
</gene>
<reference evidence="9 10" key="1">
    <citation type="submission" date="2023-02" db="EMBL/GenBank/DDBJ databases">
        <title>Microbacterium betulae sp. nov., isolated from birch wood.</title>
        <authorList>
            <person name="Pasciak M."/>
            <person name="Pawlik K.J."/>
            <person name="Martynowski D."/>
            <person name="Laczmanski L."/>
            <person name="Ciekot J."/>
            <person name="Szponar B."/>
            <person name="Wojcik-Fatla A."/>
            <person name="Mackiewicz B."/>
            <person name="Farian E."/>
            <person name="Cholewa G."/>
            <person name="Cholewa A."/>
            <person name="Dutkiewicz J."/>
        </authorList>
    </citation>
    <scope>NUCLEOTIDE SEQUENCE [LARGE SCALE GENOMIC DNA]</scope>
    <source>
        <strain evidence="9 10">AB</strain>
    </source>
</reference>
<keyword evidence="10" id="KW-1185">Reference proteome</keyword>
<feature type="transmembrane region" description="Helical" evidence="7">
    <location>
        <begin position="183"/>
        <end position="205"/>
    </location>
</feature>
<feature type="transmembrane region" description="Helical" evidence="7">
    <location>
        <begin position="12"/>
        <end position="33"/>
    </location>
</feature>
<feature type="transmembrane region" description="Helical" evidence="7">
    <location>
        <begin position="76"/>
        <end position="100"/>
    </location>
</feature>
<evidence type="ECO:0000256" key="6">
    <source>
        <dbReference type="ARBA" id="ARBA00023136"/>
    </source>
</evidence>
<evidence type="ECO:0000256" key="5">
    <source>
        <dbReference type="ARBA" id="ARBA00022989"/>
    </source>
</evidence>
<sequence length="277" mass="30057">MAGRTRTATRVSGGALMLLLTVVMALPLVWLLIASLKSPQEMYALPIQWLPERMTLDNYAAAADTIPLGRLFLNSVVITTLGAGLKVVLGICCAYALVFLDIPFRGFFFALVIGTLMIPAQITIIPNYALVAQLGWLNTYAGIILPGLASAFGTFLFRQSFRGLPVSVLEAAELDGAGHWRKLWRFVVPLSWPTVAAVALVSVVAEWNDYLWPFLVTERADMMTLPVGLTLLKNIDGLSNWGVLLSATVVVMLPVLIVFLFLQRRLAQGLVAGAVTG</sequence>
<dbReference type="RefSeq" id="WP_317139012.1">
    <property type="nucleotide sequence ID" value="NZ_CP118157.1"/>
</dbReference>
<evidence type="ECO:0000256" key="7">
    <source>
        <dbReference type="RuleBase" id="RU363032"/>
    </source>
</evidence>
<evidence type="ECO:0000256" key="1">
    <source>
        <dbReference type="ARBA" id="ARBA00004651"/>
    </source>
</evidence>
<organism evidence="9 10">
    <name type="scientific">Microbacterium betulae</name>
    <dbReference type="NCBI Taxonomy" id="2981139"/>
    <lineage>
        <taxon>Bacteria</taxon>
        <taxon>Bacillati</taxon>
        <taxon>Actinomycetota</taxon>
        <taxon>Actinomycetes</taxon>
        <taxon>Micrococcales</taxon>
        <taxon>Microbacteriaceae</taxon>
        <taxon>Microbacterium</taxon>
    </lineage>
</organism>